<name>A0A4R8C132_9ACTN</name>
<reference evidence="1 2" key="1">
    <citation type="submission" date="2019-03" db="EMBL/GenBank/DDBJ databases">
        <title>Genomic Encyclopedia of Type Strains, Phase III (KMG-III): the genomes of soil and plant-associated and newly described type strains.</title>
        <authorList>
            <person name="Whitman W."/>
        </authorList>
    </citation>
    <scope>NUCLEOTIDE SEQUENCE [LARGE SCALE GENOMIC DNA]</scope>
    <source>
        <strain evidence="1 2">VKM Ac-2573</strain>
    </source>
</reference>
<keyword evidence="2" id="KW-1185">Reference proteome</keyword>
<dbReference type="AlphaFoldDB" id="A0A4R8C132"/>
<dbReference type="EMBL" id="SODP01000002">
    <property type="protein sequence ID" value="TDW69386.1"/>
    <property type="molecule type" value="Genomic_DNA"/>
</dbReference>
<proteinExistence type="predicted"/>
<comment type="caution">
    <text evidence="1">The sequence shown here is derived from an EMBL/GenBank/DDBJ whole genome shotgun (WGS) entry which is preliminary data.</text>
</comment>
<gene>
    <name evidence="1" type="ORF">EV653_3410</name>
</gene>
<accession>A0A4R8C132</accession>
<dbReference type="OrthoDB" id="3579108at2"/>
<evidence type="ECO:0000313" key="2">
    <source>
        <dbReference type="Proteomes" id="UP000295146"/>
    </source>
</evidence>
<evidence type="ECO:0000313" key="1">
    <source>
        <dbReference type="EMBL" id="TDW69386.1"/>
    </source>
</evidence>
<organism evidence="1 2">
    <name type="scientific">Kribbella pratensis</name>
    <dbReference type="NCBI Taxonomy" id="2512112"/>
    <lineage>
        <taxon>Bacteria</taxon>
        <taxon>Bacillati</taxon>
        <taxon>Actinomycetota</taxon>
        <taxon>Actinomycetes</taxon>
        <taxon>Propionibacteriales</taxon>
        <taxon>Kribbellaceae</taxon>
        <taxon>Kribbella</taxon>
    </lineage>
</organism>
<dbReference type="Proteomes" id="UP000295146">
    <property type="component" value="Unassembled WGS sequence"/>
</dbReference>
<dbReference type="RefSeq" id="WP_134104490.1">
    <property type="nucleotide sequence ID" value="NZ_SODP01000002.1"/>
</dbReference>
<sequence length="77" mass="8867">MAQHEHHEHDDARSILLRSLLRRVADDPFPSTTMLDMIEDLLRPDEVSMYVALLVRKIDSEVFPSIPMLQRLAALAE</sequence>
<protein>
    <submittedName>
        <fullName evidence="1">Uncharacterized protein</fullName>
    </submittedName>
</protein>